<dbReference type="Gene3D" id="1.10.490.10">
    <property type="entry name" value="Globins"/>
    <property type="match status" value="1"/>
</dbReference>
<comment type="caution">
    <text evidence="1">The sequence shown here is derived from an EMBL/GenBank/DDBJ whole genome shotgun (WGS) entry which is preliminary data.</text>
</comment>
<dbReference type="GO" id="GO:0020037">
    <property type="term" value="F:heme binding"/>
    <property type="evidence" value="ECO:0007669"/>
    <property type="project" value="InterPro"/>
</dbReference>
<protein>
    <submittedName>
        <fullName evidence="1">Hemoglobin</fullName>
    </submittedName>
</protein>
<gene>
    <name evidence="1" type="ORF">EDC64_102112</name>
</gene>
<dbReference type="GO" id="GO:0019825">
    <property type="term" value="F:oxygen binding"/>
    <property type="evidence" value="ECO:0007669"/>
    <property type="project" value="InterPro"/>
</dbReference>
<evidence type="ECO:0000313" key="1">
    <source>
        <dbReference type="EMBL" id="TCT06634.1"/>
    </source>
</evidence>
<dbReference type="InterPro" id="IPR009050">
    <property type="entry name" value="Globin-like_sf"/>
</dbReference>
<sequence length="128" mass="13989">MTAPLDPAAIRAHLDAFYDKVRRDPALGPVFAAAVEDWPHHMDTLAAFWGAVLLKSGGYAGNPLAAHKALPLAPERFAALFPVWLGLWRETAAERFPPEVAALLTERAERIARSLEAGILFDPARRPV</sequence>
<dbReference type="EMBL" id="SMAI01000002">
    <property type="protein sequence ID" value="TCT06634.1"/>
    <property type="molecule type" value="Genomic_DNA"/>
</dbReference>
<keyword evidence="2" id="KW-1185">Reference proteome</keyword>
<dbReference type="AlphaFoldDB" id="A0A4R3M0N6"/>
<evidence type="ECO:0000313" key="2">
    <source>
        <dbReference type="Proteomes" id="UP000294664"/>
    </source>
</evidence>
<dbReference type="CDD" id="cd08916">
    <property type="entry name" value="TrHb3_P"/>
    <property type="match status" value="1"/>
</dbReference>
<dbReference type="SUPFAM" id="SSF46458">
    <property type="entry name" value="Globin-like"/>
    <property type="match status" value="1"/>
</dbReference>
<dbReference type="Proteomes" id="UP000294664">
    <property type="component" value="Unassembled WGS sequence"/>
</dbReference>
<reference evidence="1 2" key="1">
    <citation type="submission" date="2019-03" db="EMBL/GenBank/DDBJ databases">
        <title>Genomic Encyclopedia of Type Strains, Phase IV (KMG-IV): sequencing the most valuable type-strain genomes for metagenomic binning, comparative biology and taxonomic classification.</title>
        <authorList>
            <person name="Goeker M."/>
        </authorList>
    </citation>
    <scope>NUCLEOTIDE SEQUENCE [LARGE SCALE GENOMIC DNA]</scope>
    <source>
        <strain evidence="1 2">DSM 9035</strain>
    </source>
</reference>
<organism evidence="1 2">
    <name type="scientific">Aquabacter spiritensis</name>
    <dbReference type="NCBI Taxonomy" id="933073"/>
    <lineage>
        <taxon>Bacteria</taxon>
        <taxon>Pseudomonadati</taxon>
        <taxon>Pseudomonadota</taxon>
        <taxon>Alphaproteobacteria</taxon>
        <taxon>Hyphomicrobiales</taxon>
        <taxon>Xanthobacteraceae</taxon>
        <taxon>Aquabacter</taxon>
    </lineage>
</organism>
<accession>A0A4R3M0N6</accession>
<dbReference type="OrthoDB" id="25954at2"/>
<name>A0A4R3M0N6_9HYPH</name>
<proteinExistence type="predicted"/>
<dbReference type="InterPro" id="IPR012292">
    <property type="entry name" value="Globin/Proto"/>
</dbReference>
<dbReference type="RefSeq" id="WP_132030122.1">
    <property type="nucleotide sequence ID" value="NZ_SMAI01000002.1"/>
</dbReference>